<reference evidence="2" key="2">
    <citation type="submission" date="2021-04" db="EMBL/GenBank/DDBJ databases">
        <authorList>
            <person name="Gilroy R."/>
        </authorList>
    </citation>
    <scope>NUCLEOTIDE SEQUENCE</scope>
    <source>
        <strain evidence="2">CHK165-2605</strain>
    </source>
</reference>
<sequence length="525" mass="58272">MKALIYLTKQSFINNLKRAVTKPTTLIALIFGIAYGAFVIFGLGVMAIGVHIDSVKGLLAVLTIWSIYDTFGNFLGYSSRKGIIFRPGHAHFVFTAPIDPKLVLISSAWMNYLFSIIVWLLIGIGSLTVFRIPILSAAVIFLTGCVLELAFEVAVMIFLYTNDQVPEKLMKAIRTGIKIFLIVCALAVVLYFRKNGLTLETAWALLDMPGLQMIPVFGWQIAIYRLILLGPTVLNVICSVLYLAMVAVSVIAAVRMKCDGGYYEEAAKFADDYADLKKRQKNGEMVFGLSGKKRSFRRVREKIAGKGAQAIFYRQLLEYKKEKFFIFDKITLISLVLAFVLSYSLSDSAAESGVGQLFLLGVVAYVSLVMSGYLGKWESELKNPYLFLIPDTPLRKMWYATLIEHIKAFVNGCIICIPIGIFWHVNPVEIIFCILIYVVIQADRLYTTVLAQCLLGDVFGKTGQNVLRMLIQSALLGAGAGVAVVVGIFVNMDFIFPIVLIYSMMVTVAVGVLASLRFDTMEQLV</sequence>
<keyword evidence="1" id="KW-1133">Transmembrane helix</keyword>
<evidence type="ECO:0000313" key="3">
    <source>
        <dbReference type="Proteomes" id="UP000823895"/>
    </source>
</evidence>
<evidence type="ECO:0000256" key="1">
    <source>
        <dbReference type="SAM" id="Phobius"/>
    </source>
</evidence>
<feature type="transmembrane region" description="Helical" evidence="1">
    <location>
        <begin position="109"/>
        <end position="130"/>
    </location>
</feature>
<dbReference type="EMBL" id="DWWI01000258">
    <property type="protein sequence ID" value="HJC44423.1"/>
    <property type="molecule type" value="Genomic_DNA"/>
</dbReference>
<reference evidence="2" key="1">
    <citation type="journal article" date="2021" name="PeerJ">
        <title>Extensive microbial diversity within the chicken gut microbiome revealed by metagenomics and culture.</title>
        <authorList>
            <person name="Gilroy R."/>
            <person name="Ravi A."/>
            <person name="Getino M."/>
            <person name="Pursley I."/>
            <person name="Horton D.L."/>
            <person name="Alikhan N.F."/>
            <person name="Baker D."/>
            <person name="Gharbi K."/>
            <person name="Hall N."/>
            <person name="Watson M."/>
            <person name="Adriaenssens E.M."/>
            <person name="Foster-Nyarko E."/>
            <person name="Jarju S."/>
            <person name="Secka A."/>
            <person name="Antonio M."/>
            <person name="Oren A."/>
            <person name="Chaudhuri R.R."/>
            <person name="La Ragione R."/>
            <person name="Hildebrand F."/>
            <person name="Pallen M.J."/>
        </authorList>
    </citation>
    <scope>NUCLEOTIDE SEQUENCE</scope>
    <source>
        <strain evidence="2">CHK165-2605</strain>
    </source>
</reference>
<dbReference type="InterPro" id="IPR031584">
    <property type="entry name" value="Put_ABC_export"/>
</dbReference>
<protein>
    <submittedName>
        <fullName evidence="2">ABC exporter domain-containing protein</fullName>
    </submittedName>
</protein>
<evidence type="ECO:0000313" key="2">
    <source>
        <dbReference type="EMBL" id="HJC44423.1"/>
    </source>
</evidence>
<feature type="transmembrane region" description="Helical" evidence="1">
    <location>
        <begin position="204"/>
        <end position="227"/>
    </location>
</feature>
<feature type="transmembrane region" description="Helical" evidence="1">
    <location>
        <begin position="467"/>
        <end position="489"/>
    </location>
</feature>
<dbReference type="Proteomes" id="UP000823895">
    <property type="component" value="Unassembled WGS sequence"/>
</dbReference>
<feature type="transmembrane region" description="Helical" evidence="1">
    <location>
        <begin position="57"/>
        <end position="77"/>
    </location>
</feature>
<feature type="transmembrane region" description="Helical" evidence="1">
    <location>
        <begin position="137"/>
        <end position="160"/>
    </location>
</feature>
<feature type="transmembrane region" description="Helical" evidence="1">
    <location>
        <begin position="233"/>
        <end position="254"/>
    </location>
</feature>
<feature type="transmembrane region" description="Helical" evidence="1">
    <location>
        <begin position="172"/>
        <end position="192"/>
    </location>
</feature>
<feature type="transmembrane region" description="Helical" evidence="1">
    <location>
        <begin position="26"/>
        <end position="50"/>
    </location>
</feature>
<keyword evidence="1" id="KW-0472">Membrane</keyword>
<dbReference type="Pfam" id="PF16962">
    <property type="entry name" value="ABC_export"/>
    <property type="match status" value="1"/>
</dbReference>
<feature type="transmembrane region" description="Helical" evidence="1">
    <location>
        <begin position="357"/>
        <end position="376"/>
    </location>
</feature>
<proteinExistence type="predicted"/>
<dbReference type="AlphaFoldDB" id="A0A9D2P7E8"/>
<name>A0A9D2P7E8_9FIRM</name>
<accession>A0A9D2P7E8</accession>
<feature type="transmembrane region" description="Helical" evidence="1">
    <location>
        <begin position="324"/>
        <end position="345"/>
    </location>
</feature>
<feature type="transmembrane region" description="Helical" evidence="1">
    <location>
        <begin position="495"/>
        <end position="516"/>
    </location>
</feature>
<gene>
    <name evidence="2" type="ORF">H9756_12255</name>
</gene>
<keyword evidence="1" id="KW-0812">Transmembrane</keyword>
<comment type="caution">
    <text evidence="2">The sequence shown here is derived from an EMBL/GenBank/DDBJ whole genome shotgun (WGS) entry which is preliminary data.</text>
</comment>
<organism evidence="2 3">
    <name type="scientific">Candidatus Mediterraneibacter gallistercoris</name>
    <dbReference type="NCBI Taxonomy" id="2838671"/>
    <lineage>
        <taxon>Bacteria</taxon>
        <taxon>Bacillati</taxon>
        <taxon>Bacillota</taxon>
        <taxon>Clostridia</taxon>
        <taxon>Lachnospirales</taxon>
        <taxon>Lachnospiraceae</taxon>
        <taxon>Mediterraneibacter</taxon>
    </lineage>
</organism>